<keyword evidence="4 7" id="KW-0133">Cell shape</keyword>
<accession>A0A0J1GMC8</accession>
<dbReference type="InterPro" id="IPR005490">
    <property type="entry name" value="LD_TPept_cat_dom"/>
</dbReference>
<feature type="signal peptide" evidence="8">
    <location>
        <begin position="1"/>
        <end position="30"/>
    </location>
</feature>
<dbReference type="InterPro" id="IPR002477">
    <property type="entry name" value="Peptidoglycan-bd-like"/>
</dbReference>
<dbReference type="GO" id="GO:0008360">
    <property type="term" value="P:regulation of cell shape"/>
    <property type="evidence" value="ECO:0007669"/>
    <property type="project" value="UniProtKB-UniRule"/>
</dbReference>
<evidence type="ECO:0000313" key="10">
    <source>
        <dbReference type="EMBL" id="KLV00903.1"/>
    </source>
</evidence>
<evidence type="ECO:0000256" key="1">
    <source>
        <dbReference type="ARBA" id="ARBA00004752"/>
    </source>
</evidence>
<keyword evidence="5 7" id="KW-0573">Peptidoglycan synthesis</keyword>
<comment type="pathway">
    <text evidence="1 7">Cell wall biogenesis; peptidoglycan biosynthesis.</text>
</comment>
<dbReference type="InterPro" id="IPR036366">
    <property type="entry name" value="PGBDSf"/>
</dbReference>
<evidence type="ECO:0000256" key="4">
    <source>
        <dbReference type="ARBA" id="ARBA00022960"/>
    </source>
</evidence>
<dbReference type="SUPFAM" id="SSF47090">
    <property type="entry name" value="PGBD-like"/>
    <property type="match status" value="1"/>
</dbReference>
<dbReference type="InterPro" id="IPR052905">
    <property type="entry name" value="LD-transpeptidase_YkuD-like"/>
</dbReference>
<evidence type="ECO:0000256" key="5">
    <source>
        <dbReference type="ARBA" id="ARBA00022984"/>
    </source>
</evidence>
<reference evidence="10 11" key="1">
    <citation type="submission" date="2015-05" db="EMBL/GenBank/DDBJ databases">
        <title>Photobacterium galathea sp. nov.</title>
        <authorList>
            <person name="Machado H."/>
            <person name="Gram L."/>
        </authorList>
    </citation>
    <scope>NUCLEOTIDE SEQUENCE [LARGE SCALE GENOMIC DNA]</scope>
    <source>
        <strain evidence="10 11">DSM 25995</strain>
    </source>
</reference>
<keyword evidence="8" id="KW-0732">Signal</keyword>
<dbReference type="UniPathway" id="UPA00219"/>
<dbReference type="SUPFAM" id="SSF141523">
    <property type="entry name" value="L,D-transpeptidase catalytic domain-like"/>
    <property type="match status" value="1"/>
</dbReference>
<sequence length="584" mass="67317">MFCTRSSSRPVKILSSLFLSVCASTFSVNAQPTNTVSEDSAQPDVLFPVASPQQPQSRLDYALTQPDALNSFRQLCVNATQALCFDVAVDRIYAANGYMPIWESLMLREALYTRLRTLDYAKLMPGMAERIMELEYLEAKQDQRGFDILATDSYLVYQVVMQQMTKRPSLLFRHQTLPQVNHQMLTALETHPVNAFLRIGANEDALMNSLRVNEAEFTVTQRSLLQARRYQDLAPHEYVPTPRLMVREGQLVPNGHKVIEILYQHGDLSEHDYDWLQHEAIITNRGAVHMALQRFQQRNGLHVDGIYGPATSRQLALPYEEVARLIALNLHRNQFGATGAERPSIRVNIPDYHMIITHKDEVVFESKVIVGRTARPTNLFSSALSVMVVNPRWNVPETIKKEDVIPGMKRSPDYLQRKNLTIINSWRDRTEIPADQIEWSTVDPETFPYEFMQGPGPTNALGNVKFLMPNDYSIYLHDTPARGLFNRTKRNLSSGCVRVEKAAELADYILDYQRRSQSYRHFVKTDEIDNINLPRKIDVDFTYVTAWVDENDVLQMREDIYGYDRPIREPVEEKFSTLKNYRRY</sequence>
<feature type="chain" id="PRO_5005251740" description="L,D-TPase catalytic domain-containing protein" evidence="8">
    <location>
        <begin position="31"/>
        <end position="584"/>
    </location>
</feature>
<evidence type="ECO:0000256" key="7">
    <source>
        <dbReference type="PROSITE-ProRule" id="PRU01373"/>
    </source>
</evidence>
<keyword evidence="6 7" id="KW-0961">Cell wall biogenesis/degradation</keyword>
<gene>
    <name evidence="10" type="ORF">ABT58_10135</name>
</gene>
<dbReference type="Pfam" id="PF01471">
    <property type="entry name" value="PG_binding_1"/>
    <property type="match status" value="1"/>
</dbReference>
<evidence type="ECO:0000259" key="9">
    <source>
        <dbReference type="PROSITE" id="PS52029"/>
    </source>
</evidence>
<dbReference type="PANTHER" id="PTHR41533:SF1">
    <property type="entry name" value="L,D-TRANSPEPTIDASE YCBB-RELATED"/>
    <property type="match status" value="1"/>
</dbReference>
<feature type="active site" description="Nucleophile" evidence="7">
    <location>
        <position position="496"/>
    </location>
</feature>
<name>A0A0J1GMC8_9GAMM</name>
<keyword evidence="3" id="KW-0808">Transferase</keyword>
<dbReference type="GO" id="GO:0004180">
    <property type="term" value="F:carboxypeptidase activity"/>
    <property type="evidence" value="ECO:0007669"/>
    <property type="project" value="UniProtKB-ARBA"/>
</dbReference>
<dbReference type="GO" id="GO:0071555">
    <property type="term" value="P:cell wall organization"/>
    <property type="evidence" value="ECO:0007669"/>
    <property type="project" value="UniProtKB-UniRule"/>
</dbReference>
<proteinExistence type="inferred from homology"/>
<dbReference type="Pfam" id="PF20142">
    <property type="entry name" value="Scaffold"/>
    <property type="match status" value="1"/>
</dbReference>
<dbReference type="CDD" id="cd16913">
    <property type="entry name" value="YkuD_like"/>
    <property type="match status" value="1"/>
</dbReference>
<dbReference type="OrthoDB" id="9778545at2"/>
<feature type="active site" description="Proton donor/acceptor" evidence="7">
    <location>
        <position position="477"/>
    </location>
</feature>
<evidence type="ECO:0000256" key="3">
    <source>
        <dbReference type="ARBA" id="ARBA00022679"/>
    </source>
</evidence>
<evidence type="ECO:0000313" key="11">
    <source>
        <dbReference type="Proteomes" id="UP000036426"/>
    </source>
</evidence>
<dbReference type="InterPro" id="IPR038063">
    <property type="entry name" value="Transpep_catalytic_dom"/>
</dbReference>
<dbReference type="Gene3D" id="2.40.440.10">
    <property type="entry name" value="L,D-transpeptidase catalytic domain-like"/>
    <property type="match status" value="1"/>
</dbReference>
<comment type="similarity">
    <text evidence="2">Belongs to the YkuD family.</text>
</comment>
<dbReference type="AlphaFoldDB" id="A0A0J1GMC8"/>
<dbReference type="PANTHER" id="PTHR41533">
    <property type="entry name" value="L,D-TRANSPEPTIDASE HI_1667-RELATED"/>
    <property type="match status" value="1"/>
</dbReference>
<dbReference type="GO" id="GO:0009252">
    <property type="term" value="P:peptidoglycan biosynthetic process"/>
    <property type="evidence" value="ECO:0007669"/>
    <property type="project" value="UniProtKB-UniPathway"/>
</dbReference>
<dbReference type="Proteomes" id="UP000036426">
    <property type="component" value="Unassembled WGS sequence"/>
</dbReference>
<dbReference type="GO" id="GO:0016740">
    <property type="term" value="F:transferase activity"/>
    <property type="evidence" value="ECO:0007669"/>
    <property type="project" value="UniProtKB-KW"/>
</dbReference>
<keyword evidence="11" id="KW-1185">Reference proteome</keyword>
<dbReference type="InterPro" id="IPR045380">
    <property type="entry name" value="LD_TPept_scaffold_dom"/>
</dbReference>
<dbReference type="PROSITE" id="PS52029">
    <property type="entry name" value="LD_TPASE"/>
    <property type="match status" value="1"/>
</dbReference>
<comment type="caution">
    <text evidence="10">The sequence shown here is derived from an EMBL/GenBank/DDBJ whole genome shotgun (WGS) entry which is preliminary data.</text>
</comment>
<dbReference type="EMBL" id="LDOV01000018">
    <property type="protein sequence ID" value="KLV00903.1"/>
    <property type="molecule type" value="Genomic_DNA"/>
</dbReference>
<evidence type="ECO:0000256" key="2">
    <source>
        <dbReference type="ARBA" id="ARBA00005992"/>
    </source>
</evidence>
<protein>
    <recommendedName>
        <fullName evidence="9">L,D-TPase catalytic domain-containing protein</fullName>
    </recommendedName>
</protein>
<organism evidence="10 11">
    <name type="scientific">Photobacterium aphoticum</name>
    <dbReference type="NCBI Taxonomy" id="754436"/>
    <lineage>
        <taxon>Bacteria</taxon>
        <taxon>Pseudomonadati</taxon>
        <taxon>Pseudomonadota</taxon>
        <taxon>Gammaproteobacteria</taxon>
        <taxon>Vibrionales</taxon>
        <taxon>Vibrionaceae</taxon>
        <taxon>Photobacterium</taxon>
    </lineage>
</organism>
<evidence type="ECO:0000256" key="8">
    <source>
        <dbReference type="SAM" id="SignalP"/>
    </source>
</evidence>
<dbReference type="Gene3D" id="1.10.101.10">
    <property type="entry name" value="PGBD-like superfamily/PGBD"/>
    <property type="match status" value="1"/>
</dbReference>
<feature type="domain" description="L,D-TPase catalytic" evidence="9">
    <location>
        <begin position="343"/>
        <end position="519"/>
    </location>
</feature>
<dbReference type="RefSeq" id="WP_047874290.1">
    <property type="nucleotide sequence ID" value="NZ_LDOV01000018.1"/>
</dbReference>
<dbReference type="InterPro" id="IPR036365">
    <property type="entry name" value="PGBD-like_sf"/>
</dbReference>
<evidence type="ECO:0000256" key="6">
    <source>
        <dbReference type="ARBA" id="ARBA00023316"/>
    </source>
</evidence>
<dbReference type="Pfam" id="PF03734">
    <property type="entry name" value="YkuD"/>
    <property type="match status" value="1"/>
</dbReference>
<dbReference type="PATRIC" id="fig|754436.4.peg.2148"/>